<dbReference type="PROSITE" id="PS50011">
    <property type="entry name" value="PROTEIN_KINASE_DOM"/>
    <property type="match status" value="1"/>
</dbReference>
<feature type="domain" description="Protein kinase" evidence="8">
    <location>
        <begin position="37"/>
        <end position="348"/>
    </location>
</feature>
<feature type="compositionally biased region" description="Polar residues" evidence="7">
    <location>
        <begin position="474"/>
        <end position="491"/>
    </location>
</feature>
<dbReference type="InterPro" id="IPR008271">
    <property type="entry name" value="Ser/Thr_kinase_AS"/>
</dbReference>
<evidence type="ECO:0000256" key="5">
    <source>
        <dbReference type="ARBA" id="ARBA00022840"/>
    </source>
</evidence>
<feature type="region of interest" description="Disordered" evidence="7">
    <location>
        <begin position="398"/>
        <end position="508"/>
    </location>
</feature>
<keyword evidence="2" id="KW-0808">Transferase</keyword>
<feature type="compositionally biased region" description="Polar residues" evidence="7">
    <location>
        <begin position="768"/>
        <end position="783"/>
    </location>
</feature>
<feature type="region of interest" description="Disordered" evidence="7">
    <location>
        <begin position="678"/>
        <end position="719"/>
    </location>
</feature>
<dbReference type="PROSITE" id="PS00108">
    <property type="entry name" value="PROTEIN_KINASE_ST"/>
    <property type="match status" value="1"/>
</dbReference>
<dbReference type="FunFam" id="3.30.200.20:FF:000046">
    <property type="entry name" value="Mitogen-activated protein kinase"/>
    <property type="match status" value="1"/>
</dbReference>
<dbReference type="Gene3D" id="1.10.510.10">
    <property type="entry name" value="Transferase(Phosphotransferase) domain 1"/>
    <property type="match status" value="1"/>
</dbReference>
<feature type="region of interest" description="Disordered" evidence="7">
    <location>
        <begin position="1"/>
        <end position="23"/>
    </location>
</feature>
<feature type="compositionally biased region" description="Polar residues" evidence="7">
    <location>
        <begin position="707"/>
        <end position="719"/>
    </location>
</feature>
<evidence type="ECO:0000256" key="4">
    <source>
        <dbReference type="ARBA" id="ARBA00022777"/>
    </source>
</evidence>
<feature type="compositionally biased region" description="Basic and acidic residues" evidence="7">
    <location>
        <begin position="413"/>
        <end position="425"/>
    </location>
</feature>
<dbReference type="Gene3D" id="3.30.200.20">
    <property type="entry name" value="Phosphorylase Kinase, domain 1"/>
    <property type="match status" value="1"/>
</dbReference>
<evidence type="ECO:0000256" key="3">
    <source>
        <dbReference type="ARBA" id="ARBA00022741"/>
    </source>
</evidence>
<feature type="compositionally biased region" description="Low complexity" evidence="7">
    <location>
        <begin position="632"/>
        <end position="645"/>
    </location>
</feature>
<feature type="compositionally biased region" description="Low complexity" evidence="7">
    <location>
        <begin position="1"/>
        <end position="22"/>
    </location>
</feature>
<dbReference type="InterPro" id="IPR050117">
    <property type="entry name" value="MAPK"/>
</dbReference>
<evidence type="ECO:0000256" key="2">
    <source>
        <dbReference type="ARBA" id="ARBA00022679"/>
    </source>
</evidence>
<feature type="compositionally biased region" description="Polar residues" evidence="7">
    <location>
        <begin position="611"/>
        <end position="626"/>
    </location>
</feature>
<dbReference type="InterPro" id="IPR011009">
    <property type="entry name" value="Kinase-like_dom_sf"/>
</dbReference>
<evidence type="ECO:0000256" key="6">
    <source>
        <dbReference type="PROSITE-ProRule" id="PRU10141"/>
    </source>
</evidence>
<organism evidence="9 10">
    <name type="scientific">Phytophthora nicotianae P1976</name>
    <dbReference type="NCBI Taxonomy" id="1317066"/>
    <lineage>
        <taxon>Eukaryota</taxon>
        <taxon>Sar</taxon>
        <taxon>Stramenopiles</taxon>
        <taxon>Oomycota</taxon>
        <taxon>Peronosporomycetes</taxon>
        <taxon>Peronosporales</taxon>
        <taxon>Peronosporaceae</taxon>
        <taxon>Phytophthora</taxon>
    </lineage>
</organism>
<feature type="region of interest" description="Disordered" evidence="7">
    <location>
        <begin position="756"/>
        <end position="828"/>
    </location>
</feature>
<feature type="compositionally biased region" description="Low complexity" evidence="7">
    <location>
        <begin position="429"/>
        <end position="449"/>
    </location>
</feature>
<dbReference type="InterPro" id="IPR017441">
    <property type="entry name" value="Protein_kinase_ATP_BS"/>
</dbReference>
<dbReference type="InterPro" id="IPR000719">
    <property type="entry name" value="Prot_kinase_dom"/>
</dbReference>
<evidence type="ECO:0000313" key="9">
    <source>
        <dbReference type="EMBL" id="ETO84561.1"/>
    </source>
</evidence>
<keyword evidence="1" id="KW-0723">Serine/threonine-protein kinase</keyword>
<evidence type="ECO:0000259" key="8">
    <source>
        <dbReference type="PROSITE" id="PS50011"/>
    </source>
</evidence>
<evidence type="ECO:0000256" key="1">
    <source>
        <dbReference type="ARBA" id="ARBA00022527"/>
    </source>
</evidence>
<dbReference type="GO" id="GO:0004674">
    <property type="term" value="F:protein serine/threonine kinase activity"/>
    <property type="evidence" value="ECO:0007669"/>
    <property type="project" value="UniProtKB-KW"/>
</dbReference>
<dbReference type="SMART" id="SM00220">
    <property type="entry name" value="S_TKc"/>
    <property type="match status" value="1"/>
</dbReference>
<dbReference type="EMBL" id="ANJA01000276">
    <property type="protein sequence ID" value="ETO84561.1"/>
    <property type="molecule type" value="Genomic_DNA"/>
</dbReference>
<reference evidence="9 10" key="1">
    <citation type="submission" date="2013-11" db="EMBL/GenBank/DDBJ databases">
        <title>The Genome Sequence of Phytophthora parasitica P1976.</title>
        <authorList>
            <consortium name="The Broad Institute Genomics Platform"/>
            <person name="Russ C."/>
            <person name="Tyler B."/>
            <person name="Panabieres F."/>
            <person name="Shan W."/>
            <person name="Tripathy S."/>
            <person name="Grunwald N."/>
            <person name="Machado M."/>
            <person name="Johnson C.S."/>
            <person name="Walker B."/>
            <person name="Young S."/>
            <person name="Zeng Q."/>
            <person name="Gargeya S."/>
            <person name="Fitzgerald M."/>
            <person name="Haas B."/>
            <person name="Abouelleil A."/>
            <person name="Allen A.W."/>
            <person name="Alvarado L."/>
            <person name="Arachchi H.M."/>
            <person name="Berlin A.M."/>
            <person name="Chapman S.B."/>
            <person name="Gainer-Dewar J."/>
            <person name="Goldberg J."/>
            <person name="Griggs A."/>
            <person name="Gujja S."/>
            <person name="Hansen M."/>
            <person name="Howarth C."/>
            <person name="Imamovic A."/>
            <person name="Ireland A."/>
            <person name="Larimer J."/>
            <person name="McCowan C."/>
            <person name="Murphy C."/>
            <person name="Pearson M."/>
            <person name="Poon T.W."/>
            <person name="Priest M."/>
            <person name="Roberts A."/>
            <person name="Saif S."/>
            <person name="Shea T."/>
            <person name="Sisk P."/>
            <person name="Sykes S."/>
            <person name="Wortman J."/>
            <person name="Nusbaum C."/>
            <person name="Birren B."/>
        </authorList>
    </citation>
    <scope>NUCLEOTIDE SEQUENCE [LARGE SCALE GENOMIC DNA]</scope>
    <source>
        <strain evidence="9 10">P1976</strain>
    </source>
</reference>
<proteinExistence type="predicted"/>
<feature type="region of interest" description="Disordered" evidence="7">
    <location>
        <begin position="193"/>
        <end position="214"/>
    </location>
</feature>
<dbReference type="PANTHER" id="PTHR24055">
    <property type="entry name" value="MITOGEN-ACTIVATED PROTEIN KINASE"/>
    <property type="match status" value="1"/>
</dbReference>
<accession>A0A081B0A0</accession>
<feature type="region of interest" description="Disordered" evidence="7">
    <location>
        <begin position="522"/>
        <end position="558"/>
    </location>
</feature>
<feature type="region of interest" description="Disordered" evidence="7">
    <location>
        <begin position="611"/>
        <end position="658"/>
    </location>
</feature>
<dbReference type="Proteomes" id="UP000028582">
    <property type="component" value="Unassembled WGS sequence"/>
</dbReference>
<sequence length="828" mass="90461">MAYSTSSSSTLSSRSSSSSSSTGFKVYGSVFKVSSRYQFLNPLGKGSYGVVCAAKDRETGQCVAIKKVTPMAKRTTDAKHTLREVLLLQHLGKHPNVISIHNLSANIKDDELYIVMDLMDTDMHRVIQSSQPLSDAHAKYFLHQLLRGVKYLHDNGVLHRDLKPGNLLLSKTCQLKIADFGLARKIPRGFGATTTNLERPRSAPAASSKAKVPDRAPMTEHVVTRWYRAPELMLQPDGLYDQSVDMWSVGCIFAEILGRKALFPGKNFLHQLTLIFDVIGAPSPEATMRIQSSQAQRFLKSLGKKSKVPFRTLFPKATDAAVDLLDRMLEFDPTKRISAQEALAHPYMQDIERKYRNRGGVDPPPCMRADFSFDLKNLSKMDLRALIVKEVDNHRKSTLTRTNSTGSIATDIGENRERDTVEKPRSVLTSSVIPTPTASTSSSGSSARISKIHATLRQAQEQSQQQERKEQQQANIVTFGSNRQRIRTTSKPPVPKQEADTSGSNQQEHVRVVAAQATLLSDSLSSRVSPPEEIKPAASVEDVPIRKPTEESKSYARTSLSARLAHTSKPSPLATLLYNGGSVPASSGSDALATCMALTKRSKALIASLSSGTSTSVHHSQAWQTKSRNPEHSLSSSSSSATSSPPRHDSSVCTAISRSNRPGSAFLTKVTKKQPEDTVVASIAVRRPRRVSSAGPTRSKPRGPSGNGSRTARNASSTNAYVGSINSLIRAQRSNNGQSLADSADNMLASMRQSKQLDPFDSRDENEQSVSGNLLKTQRSTSKLPGVGPLEKKSSARKLTVPKSPKFSVMSWQKKNEGRPRYTSGMLR</sequence>
<comment type="caution">
    <text evidence="9">The sequence shown here is derived from an EMBL/GenBank/DDBJ whole genome shotgun (WGS) entry which is preliminary data.</text>
</comment>
<feature type="compositionally biased region" description="Basic and acidic residues" evidence="7">
    <location>
        <begin position="543"/>
        <end position="554"/>
    </location>
</feature>
<keyword evidence="4 9" id="KW-0418">Kinase</keyword>
<gene>
    <name evidence="9" type="ORF">F444_01506</name>
</gene>
<evidence type="ECO:0000256" key="7">
    <source>
        <dbReference type="SAM" id="MobiDB-lite"/>
    </source>
</evidence>
<dbReference type="SUPFAM" id="SSF56112">
    <property type="entry name" value="Protein kinase-like (PK-like)"/>
    <property type="match status" value="1"/>
</dbReference>
<feature type="compositionally biased region" description="Polar residues" evidence="7">
    <location>
        <begin position="399"/>
        <end position="408"/>
    </location>
</feature>
<dbReference type="GO" id="GO:0005524">
    <property type="term" value="F:ATP binding"/>
    <property type="evidence" value="ECO:0007669"/>
    <property type="project" value="UniProtKB-UniRule"/>
</dbReference>
<dbReference type="AlphaFoldDB" id="A0A081B0A0"/>
<dbReference type="OrthoDB" id="192887at2759"/>
<keyword evidence="3 6" id="KW-0547">Nucleotide-binding</keyword>
<protein>
    <submittedName>
        <fullName evidence="9">CMGC/MAPK protein kinase</fullName>
    </submittedName>
</protein>
<dbReference type="Pfam" id="PF00069">
    <property type="entry name" value="Pkinase"/>
    <property type="match status" value="1"/>
</dbReference>
<dbReference type="PROSITE" id="PS00107">
    <property type="entry name" value="PROTEIN_KINASE_ATP"/>
    <property type="match status" value="1"/>
</dbReference>
<feature type="binding site" evidence="6">
    <location>
        <position position="67"/>
    </location>
    <ligand>
        <name>ATP</name>
        <dbReference type="ChEBI" id="CHEBI:30616"/>
    </ligand>
</feature>
<name>A0A081B0A0_PHYNI</name>
<evidence type="ECO:0000313" key="10">
    <source>
        <dbReference type="Proteomes" id="UP000028582"/>
    </source>
</evidence>
<keyword evidence="5 6" id="KW-0067">ATP-binding</keyword>
<dbReference type="FunFam" id="1.10.510.10:FF:000439">
    <property type="entry name" value="Mitogen-activated protein kinase"/>
    <property type="match status" value="1"/>
</dbReference>
<dbReference type="CDD" id="cd07834">
    <property type="entry name" value="STKc_MAPK"/>
    <property type="match status" value="1"/>
</dbReference>